<reference evidence="13 14" key="1">
    <citation type="journal article" date="2014" name="Genome Biol. Evol.">
        <title>Comparative Genomics of the Campylobacter lari Group.</title>
        <authorList>
            <person name="Miller W.G."/>
            <person name="Yee E."/>
            <person name="Chapman M.H."/>
            <person name="Smith T.P."/>
            <person name="Bono J.L."/>
            <person name="Huynh S."/>
            <person name="Parker C.T."/>
            <person name="Vandamme P."/>
            <person name="Luong K."/>
            <person name="Korlach J."/>
        </authorList>
    </citation>
    <scope>NUCLEOTIDE SEQUENCE [LARGE SCALE GENOMIC DNA]</scope>
    <source>
        <strain evidence="13 14">NCTC 12927</strain>
    </source>
</reference>
<feature type="active site" evidence="10 11">
    <location>
        <position position="184"/>
    </location>
</feature>
<evidence type="ECO:0000256" key="6">
    <source>
        <dbReference type="ARBA" id="ARBA00023102"/>
    </source>
</evidence>
<dbReference type="Gene3D" id="3.40.50.880">
    <property type="match status" value="1"/>
</dbReference>
<dbReference type="HAMAP" id="MF_00278">
    <property type="entry name" value="HisH"/>
    <property type="match status" value="1"/>
</dbReference>
<evidence type="ECO:0000313" key="13">
    <source>
        <dbReference type="EMBL" id="AJC88235.1"/>
    </source>
</evidence>
<feature type="domain" description="Glutamine amidotransferase" evidence="12">
    <location>
        <begin position="4"/>
        <end position="197"/>
    </location>
</feature>
<proteinExistence type="inferred from homology"/>
<dbReference type="GO" id="GO:0005737">
    <property type="term" value="C:cytoplasm"/>
    <property type="evidence" value="ECO:0007669"/>
    <property type="project" value="UniProtKB-SubCell"/>
</dbReference>
<evidence type="ECO:0000256" key="10">
    <source>
        <dbReference type="HAMAP-Rule" id="MF_00278"/>
    </source>
</evidence>
<evidence type="ECO:0000256" key="5">
    <source>
        <dbReference type="ARBA" id="ARBA00022962"/>
    </source>
</evidence>
<dbReference type="GO" id="GO:0000107">
    <property type="term" value="F:imidazoleglycerol-phosphate synthase activity"/>
    <property type="evidence" value="ECO:0007669"/>
    <property type="project" value="UniProtKB-UniRule"/>
</dbReference>
<sequence>MICIVDYKLGNLRSIFKAFEAINKKVVISQSETDITNASKLILPGVGSFYQGMQNLYNLNLFDLLKYEVLNKKKPILGICLGMQLFCKYGYEGGGCKGLSFVDAEVLQFNLKKEKLLHSGWDNISYAQESILFKDIKDCSDFYFVHSYYVKCNESIESSFCNYEFNFCASFEKDNIFATQFHPEKSQKLGLRLLENFANL</sequence>
<keyword evidence="13" id="KW-0808">Transferase</keyword>
<organism evidence="13 14">
    <name type="scientific">Campylobacter insulaenigrae NCTC 12927</name>
    <dbReference type="NCBI Taxonomy" id="1031564"/>
    <lineage>
        <taxon>Bacteria</taxon>
        <taxon>Pseudomonadati</taxon>
        <taxon>Campylobacterota</taxon>
        <taxon>Epsilonproteobacteria</taxon>
        <taxon>Campylobacterales</taxon>
        <taxon>Campylobacteraceae</taxon>
        <taxon>Campylobacter</taxon>
    </lineage>
</organism>
<dbReference type="Pfam" id="PF00117">
    <property type="entry name" value="GATase"/>
    <property type="match status" value="1"/>
</dbReference>
<accession>A0A0A8H3H5</accession>
<comment type="pathway">
    <text evidence="1 10">Amino-acid biosynthesis; L-histidine biosynthesis; L-histidine from 5-phospho-alpha-D-ribose 1-diphosphate: step 5/9.</text>
</comment>
<evidence type="ECO:0000313" key="14">
    <source>
        <dbReference type="Proteomes" id="UP000031163"/>
    </source>
</evidence>
<dbReference type="AlphaFoldDB" id="A0A0A8H3H5"/>
<dbReference type="HOGENOM" id="CLU_071837_2_0_7"/>
<keyword evidence="4 10" id="KW-0378">Hydrolase</keyword>
<dbReference type="CDD" id="cd01748">
    <property type="entry name" value="GATase1_IGP_Synthase"/>
    <property type="match status" value="1"/>
</dbReference>
<keyword evidence="3 10" id="KW-0028">Amino-acid biosynthesis</keyword>
<evidence type="ECO:0000256" key="9">
    <source>
        <dbReference type="ARBA" id="ARBA00049534"/>
    </source>
</evidence>
<dbReference type="NCBIfam" id="TIGR01855">
    <property type="entry name" value="IMP_synth_hisH"/>
    <property type="match status" value="1"/>
</dbReference>
<keyword evidence="5 10" id="KW-0315">Glutamine amidotransferase</keyword>
<evidence type="ECO:0000256" key="2">
    <source>
        <dbReference type="ARBA" id="ARBA00011152"/>
    </source>
</evidence>
<dbReference type="SUPFAM" id="SSF52317">
    <property type="entry name" value="Class I glutamine amidotransferase-like"/>
    <property type="match status" value="1"/>
</dbReference>
<name>A0A0A8H3H5_9BACT</name>
<dbReference type="InterPro" id="IPR029062">
    <property type="entry name" value="Class_I_gatase-like"/>
</dbReference>
<feature type="active site" evidence="10 11">
    <location>
        <position position="182"/>
    </location>
</feature>
<evidence type="ECO:0000256" key="7">
    <source>
        <dbReference type="ARBA" id="ARBA00023239"/>
    </source>
</evidence>
<dbReference type="InterPro" id="IPR017926">
    <property type="entry name" value="GATASE"/>
</dbReference>
<dbReference type="PANTHER" id="PTHR42701">
    <property type="entry name" value="IMIDAZOLE GLYCEROL PHOSPHATE SYNTHASE SUBUNIT HISH"/>
    <property type="match status" value="1"/>
</dbReference>
<gene>
    <name evidence="10" type="primary">hisH</name>
    <name evidence="13" type="ORF">CINS_1279</name>
</gene>
<dbReference type="GO" id="GO:0000105">
    <property type="term" value="P:L-histidine biosynthetic process"/>
    <property type="evidence" value="ECO:0007669"/>
    <property type="project" value="UniProtKB-UniRule"/>
</dbReference>
<dbReference type="Proteomes" id="UP000031163">
    <property type="component" value="Chromosome"/>
</dbReference>
<keyword evidence="6 10" id="KW-0368">Histidine biosynthesis</keyword>
<dbReference type="InterPro" id="IPR010139">
    <property type="entry name" value="Imidazole-glycPsynth_HisH"/>
</dbReference>
<dbReference type="EC" id="4.3.2.10" evidence="10"/>
<comment type="catalytic activity">
    <reaction evidence="8 10">
        <text>5-[(5-phospho-1-deoxy-D-ribulos-1-ylimino)methylamino]-1-(5-phospho-beta-D-ribosyl)imidazole-4-carboxamide + L-glutamine = D-erythro-1-(imidazol-4-yl)glycerol 3-phosphate + 5-amino-1-(5-phospho-beta-D-ribosyl)imidazole-4-carboxamide + L-glutamate + H(+)</text>
        <dbReference type="Rhea" id="RHEA:24793"/>
        <dbReference type="ChEBI" id="CHEBI:15378"/>
        <dbReference type="ChEBI" id="CHEBI:29985"/>
        <dbReference type="ChEBI" id="CHEBI:58278"/>
        <dbReference type="ChEBI" id="CHEBI:58359"/>
        <dbReference type="ChEBI" id="CHEBI:58475"/>
        <dbReference type="ChEBI" id="CHEBI:58525"/>
        <dbReference type="EC" id="4.3.2.10"/>
    </reaction>
</comment>
<dbReference type="PANTHER" id="PTHR42701:SF1">
    <property type="entry name" value="IMIDAZOLE GLYCEROL PHOSPHATE SYNTHASE SUBUNIT HISH"/>
    <property type="match status" value="1"/>
</dbReference>
<comment type="function">
    <text evidence="10">IGPS catalyzes the conversion of PRFAR and glutamine to IGP, AICAR and glutamate. The HisH subunit catalyzes the hydrolysis of glutamine to glutamate and ammonia as part of the synthesis of IGP and AICAR. The resulting ammonia molecule is channeled to the active site of HisF.</text>
</comment>
<protein>
    <recommendedName>
        <fullName evidence="10">Imidazole glycerol phosphate synthase subunit HisH</fullName>
        <ecNumber evidence="10">4.3.2.10</ecNumber>
    </recommendedName>
    <alternativeName>
        <fullName evidence="10">IGP synthase glutaminase subunit</fullName>
        <ecNumber evidence="10">3.5.1.2</ecNumber>
    </alternativeName>
    <alternativeName>
        <fullName evidence="10">IGP synthase subunit HisH</fullName>
    </alternativeName>
    <alternativeName>
        <fullName evidence="10">ImGP synthase subunit HisH</fullName>
        <shortName evidence="10">IGPS subunit HisH</shortName>
    </alternativeName>
</protein>
<evidence type="ECO:0000256" key="11">
    <source>
        <dbReference type="PIRSR" id="PIRSR000495-1"/>
    </source>
</evidence>
<keyword evidence="7 10" id="KW-0456">Lyase</keyword>
<dbReference type="PROSITE" id="PS51273">
    <property type="entry name" value="GATASE_TYPE_1"/>
    <property type="match status" value="1"/>
</dbReference>
<dbReference type="EMBL" id="CP007770">
    <property type="protein sequence ID" value="AJC88235.1"/>
    <property type="molecule type" value="Genomic_DNA"/>
</dbReference>
<comment type="subunit">
    <text evidence="2 10">Heterodimer of HisH and HisF.</text>
</comment>
<comment type="catalytic activity">
    <reaction evidence="9 10">
        <text>L-glutamine + H2O = L-glutamate + NH4(+)</text>
        <dbReference type="Rhea" id="RHEA:15889"/>
        <dbReference type="ChEBI" id="CHEBI:15377"/>
        <dbReference type="ChEBI" id="CHEBI:28938"/>
        <dbReference type="ChEBI" id="CHEBI:29985"/>
        <dbReference type="ChEBI" id="CHEBI:58359"/>
        <dbReference type="EC" id="3.5.1.2"/>
    </reaction>
</comment>
<comment type="subcellular location">
    <subcellularLocation>
        <location evidence="10">Cytoplasm</location>
    </subcellularLocation>
</comment>
<evidence type="ECO:0000256" key="8">
    <source>
        <dbReference type="ARBA" id="ARBA00047838"/>
    </source>
</evidence>
<dbReference type="GO" id="GO:0016829">
    <property type="term" value="F:lyase activity"/>
    <property type="evidence" value="ECO:0007669"/>
    <property type="project" value="UniProtKB-KW"/>
</dbReference>
<evidence type="ECO:0000259" key="12">
    <source>
        <dbReference type="Pfam" id="PF00117"/>
    </source>
</evidence>
<dbReference type="KEGG" id="cis:CINS_1279"/>
<evidence type="ECO:0000256" key="1">
    <source>
        <dbReference type="ARBA" id="ARBA00005091"/>
    </source>
</evidence>
<dbReference type="STRING" id="1031564.CINS_1279"/>
<dbReference type="PIRSF" id="PIRSF000495">
    <property type="entry name" value="Amidotransf_hisH"/>
    <property type="match status" value="1"/>
</dbReference>
<dbReference type="GO" id="GO:0004359">
    <property type="term" value="F:glutaminase activity"/>
    <property type="evidence" value="ECO:0007669"/>
    <property type="project" value="UniProtKB-EC"/>
</dbReference>
<dbReference type="EC" id="3.5.1.2" evidence="10"/>
<dbReference type="UniPathway" id="UPA00031">
    <property type="reaction ID" value="UER00010"/>
</dbReference>
<evidence type="ECO:0000256" key="3">
    <source>
        <dbReference type="ARBA" id="ARBA00022605"/>
    </source>
</evidence>
<feature type="active site" description="Nucleophile" evidence="10 11">
    <location>
        <position position="80"/>
    </location>
</feature>
<keyword evidence="10" id="KW-0963">Cytoplasm</keyword>
<evidence type="ECO:0000256" key="4">
    <source>
        <dbReference type="ARBA" id="ARBA00022801"/>
    </source>
</evidence>